<feature type="compositionally biased region" description="Low complexity" evidence="7">
    <location>
        <begin position="1457"/>
        <end position="1466"/>
    </location>
</feature>
<protein>
    <recommendedName>
        <fullName evidence="8">Virilizer N-terminal domain-containing protein</fullName>
    </recommendedName>
</protein>
<comment type="subcellular location">
    <subcellularLocation>
        <location evidence="1">Nucleus</location>
    </subcellularLocation>
</comment>
<dbReference type="GO" id="GO:0003723">
    <property type="term" value="F:RNA binding"/>
    <property type="evidence" value="ECO:0007669"/>
    <property type="project" value="TreeGrafter"/>
</dbReference>
<evidence type="ECO:0000313" key="10">
    <source>
        <dbReference type="Proteomes" id="UP001168972"/>
    </source>
</evidence>
<keyword evidence="5" id="KW-0539">Nucleus</keyword>
<dbReference type="GO" id="GO:0036396">
    <property type="term" value="C:RNA N6-methyladenosine methyltransferase complex"/>
    <property type="evidence" value="ECO:0007669"/>
    <property type="project" value="TreeGrafter"/>
</dbReference>
<gene>
    <name evidence="9" type="ORF">PV327_007056</name>
</gene>
<evidence type="ECO:0000256" key="3">
    <source>
        <dbReference type="ARBA" id="ARBA00022664"/>
    </source>
</evidence>
<evidence type="ECO:0000256" key="4">
    <source>
        <dbReference type="ARBA" id="ARBA00023187"/>
    </source>
</evidence>
<accession>A0AA39F5J7</accession>
<feature type="compositionally biased region" description="Acidic residues" evidence="7">
    <location>
        <begin position="256"/>
        <end position="270"/>
    </location>
</feature>
<evidence type="ECO:0000256" key="1">
    <source>
        <dbReference type="ARBA" id="ARBA00004123"/>
    </source>
</evidence>
<name>A0AA39F5J7_MICHY</name>
<dbReference type="GO" id="GO:0005634">
    <property type="term" value="C:nucleus"/>
    <property type="evidence" value="ECO:0007669"/>
    <property type="project" value="UniProtKB-SubCell"/>
</dbReference>
<feature type="domain" description="Virilizer N-terminal" evidence="8">
    <location>
        <begin position="2"/>
        <end position="269"/>
    </location>
</feature>
<feature type="region of interest" description="Disordered" evidence="7">
    <location>
        <begin position="151"/>
        <end position="279"/>
    </location>
</feature>
<feature type="compositionally biased region" description="Pro residues" evidence="7">
    <location>
        <begin position="233"/>
        <end position="242"/>
    </location>
</feature>
<evidence type="ECO:0000256" key="2">
    <source>
        <dbReference type="ARBA" id="ARBA00008371"/>
    </source>
</evidence>
<organism evidence="9 10">
    <name type="scientific">Microctonus hyperodae</name>
    <name type="common">Parasitoid wasp</name>
    <dbReference type="NCBI Taxonomy" id="165561"/>
    <lineage>
        <taxon>Eukaryota</taxon>
        <taxon>Metazoa</taxon>
        <taxon>Ecdysozoa</taxon>
        <taxon>Arthropoda</taxon>
        <taxon>Hexapoda</taxon>
        <taxon>Insecta</taxon>
        <taxon>Pterygota</taxon>
        <taxon>Neoptera</taxon>
        <taxon>Endopterygota</taxon>
        <taxon>Hymenoptera</taxon>
        <taxon>Apocrita</taxon>
        <taxon>Ichneumonoidea</taxon>
        <taxon>Braconidae</taxon>
        <taxon>Euphorinae</taxon>
        <taxon>Microctonus</taxon>
    </lineage>
</organism>
<reference evidence="9" key="2">
    <citation type="submission" date="2023-03" db="EMBL/GenBank/DDBJ databases">
        <authorList>
            <person name="Inwood S.N."/>
            <person name="Skelly J.G."/>
            <person name="Guhlin J."/>
            <person name="Harrop T.W.R."/>
            <person name="Goldson S.G."/>
            <person name="Dearden P.K."/>
        </authorList>
    </citation>
    <scope>NUCLEOTIDE SEQUENCE</scope>
    <source>
        <strain evidence="9">Lincoln</strain>
        <tissue evidence="9">Whole body</tissue>
    </source>
</reference>
<evidence type="ECO:0000313" key="9">
    <source>
        <dbReference type="EMBL" id="KAK0163368.1"/>
    </source>
</evidence>
<keyword evidence="4" id="KW-0508">mRNA splicing</keyword>
<feature type="compositionally biased region" description="Low complexity" evidence="7">
    <location>
        <begin position="243"/>
        <end position="255"/>
    </location>
</feature>
<dbReference type="InterPro" id="IPR031801">
    <property type="entry name" value="VIR_N"/>
</dbReference>
<dbReference type="EMBL" id="JAQQBR010001833">
    <property type="protein sequence ID" value="KAK0163368.1"/>
    <property type="molecule type" value="Genomic_DNA"/>
</dbReference>
<keyword evidence="10" id="KW-1185">Reference proteome</keyword>
<keyword evidence="6" id="KW-0175">Coiled coil</keyword>
<proteinExistence type="inferred from homology"/>
<feature type="compositionally biased region" description="Pro residues" evidence="7">
    <location>
        <begin position="153"/>
        <end position="167"/>
    </location>
</feature>
<comment type="caution">
    <text evidence="9">The sequence shown here is derived from an EMBL/GenBank/DDBJ whole genome shotgun (WGS) entry which is preliminary data.</text>
</comment>
<keyword evidence="3" id="KW-0507">mRNA processing</keyword>
<dbReference type="GO" id="GO:0008380">
    <property type="term" value="P:RNA splicing"/>
    <property type="evidence" value="ECO:0007669"/>
    <property type="project" value="UniProtKB-KW"/>
</dbReference>
<dbReference type="PANTHER" id="PTHR23185:SF0">
    <property type="entry name" value="PROTEIN VIRILIZER HOMOLOG"/>
    <property type="match status" value="1"/>
</dbReference>
<evidence type="ECO:0000256" key="6">
    <source>
        <dbReference type="SAM" id="Coils"/>
    </source>
</evidence>
<feature type="compositionally biased region" description="Polar residues" evidence="7">
    <location>
        <begin position="171"/>
        <end position="190"/>
    </location>
</feature>
<reference evidence="9" key="1">
    <citation type="journal article" date="2023" name="bioRxiv">
        <title>Scaffold-level genome assemblies of two parasitoid biocontrol wasps reveal the parthenogenesis mechanism and an associated novel virus.</title>
        <authorList>
            <person name="Inwood S."/>
            <person name="Skelly J."/>
            <person name="Guhlin J."/>
            <person name="Harrop T."/>
            <person name="Goldson S."/>
            <person name="Dearden P."/>
        </authorList>
    </citation>
    <scope>NUCLEOTIDE SEQUENCE</scope>
    <source>
        <strain evidence="9">Lincoln</strain>
        <tissue evidence="9">Whole body</tissue>
    </source>
</reference>
<evidence type="ECO:0000256" key="5">
    <source>
        <dbReference type="ARBA" id="ARBA00023242"/>
    </source>
</evidence>
<sequence>MDNIELLFFDTFSHDISEELNLDLVQFPKPVYISEVRIIPLGARVQADFPGGVRLGATNPSQFEIEFFVNDLSKPGASTFESLGGLEYKQNVHIQLECERKQIPTDGLVLRGWYTTITLAVYGSLTKSLTTPPESSTPAPITTVPVVATEVPTPVPSTTPNAEPPQPEWSYDNNQTQNHPTPQPETCSVPTPSPTIQPVPTVEVTPKPPAEPELSPKPETPQWTEEVPEVQSKPPPKRPSSPPSESLVSLSPESISAEEEEGEREPEETPTEAVEPFEPILSDEELMTDDLPPSSIDYPSDILPDDLYIIEPPDMLDIQNLSSIIEKYNNKQENSEKARELLRSLAKSVINFNNVTGQEKEVFVHNCEILCGLLGSSFRVENDDIHDIAEIVNAGLDMELARAQPQPAYKVRHVKVGVRLAEATCSLHEGPVVLLKVDAPKKLLTLCMRENVALPVKLAALRALDAALVSPKIVEEFLNSENNLYELTLMMLDEAKLARLKYALASLLRKIHVYELLAETRELGLNEIALMELTQAYVCAPTLMAQPKRQLPASIQMEFERESGRNPQKHLISYFEHHRLVRWILFILVSPDSTENLIGAARQFLKRLADTGEGLLYLLKESDVTKLLLKAMRYDQKGVGNKIAWKLQVVQCLMQLKHQNSPEMDWITMKKLHSFLIYPEGMRAIITTLPMNSFIDILIPLLSNRDLSEFSAEIIAMVIRYSDRVEILQHRATILLEKARTHSALRDIASYLKIATLPASWNYNEVSSLVTTIRKNAEKASSLPGELITACRILHYLIFPLDNDIDPMEPYIELKHRNALTQLFAADGLTAVVSVMSSLTTFYEQPFVHRASFTGRRGLALIGLLLPCVKLTRALLERLVKCMATEFKDLTPVVPLLGVYALIDAIPGFSQLTRLLADEITETLLLFTQAVDSDGAGNVAKSLWTQMLGEVLKMISASPCNFIPGLKLFSSLLPPILYLDENVESEDTTRALGLRKLWSAHLQAQAGNLTETLRLLCASWNENLLNLLSTVCKQLSDLAAPTALLVGRCLLDRILAAAPLENNGPTLALLSDLTLHAPVKATLLTLLSPNARAQVKSDQKYLPVVDMMCSALKSTSDINVQVEILDIFHTLCDQTLSIVQEESNEPSDIRLTHSVPSKEPLLSIITALIDVLANATKYPINILESALRILLSLTEHNYGLYHVKSCLENNLGALKQFLEHLVQLIEKDEENIDKFNTITAFTVSFLESLVTCTKSEKRSLYLRLSQLATLIMWDKNESHLLEKIRGTEDLVNDLKATIEGKEEKEPIPEMLEPLLPTPDALLNQFSQRSMKRLQYSPSRSRKHPFKGTGVTIDSNTVDLMALASELLPADFNLLTQTQLLCSKTPTDDIMEPLQSKVQQGVVSVNDTRNIQRTPNVPTAKTKQPFITPMRGRAQFVNSRGGLVPGGVGRGADPFRSRPPNTSRPPSLHVDDFVALETCGAQPTGPTGYNKLSVRGVCPPRGVISGPRCRPWIGEPRPPYLR</sequence>
<evidence type="ECO:0000256" key="7">
    <source>
        <dbReference type="SAM" id="MobiDB-lite"/>
    </source>
</evidence>
<dbReference type="PANTHER" id="PTHR23185">
    <property type="entry name" value="PROTEIN VIRILIZER HOMOLOG"/>
    <property type="match status" value="1"/>
</dbReference>
<comment type="similarity">
    <text evidence="2">Belongs to the vir family.</text>
</comment>
<feature type="coiled-coil region" evidence="6">
    <location>
        <begin position="318"/>
        <end position="348"/>
    </location>
</feature>
<dbReference type="Pfam" id="PF15912">
    <property type="entry name" value="VIR_N"/>
    <property type="match status" value="1"/>
</dbReference>
<dbReference type="Proteomes" id="UP001168972">
    <property type="component" value="Unassembled WGS sequence"/>
</dbReference>
<evidence type="ECO:0000259" key="8">
    <source>
        <dbReference type="Pfam" id="PF15912"/>
    </source>
</evidence>
<dbReference type="InterPro" id="IPR026736">
    <property type="entry name" value="Virilizer"/>
</dbReference>
<feature type="region of interest" description="Disordered" evidence="7">
    <location>
        <begin position="1441"/>
        <end position="1466"/>
    </location>
</feature>
<dbReference type="GO" id="GO:0006397">
    <property type="term" value="P:mRNA processing"/>
    <property type="evidence" value="ECO:0007669"/>
    <property type="project" value="UniProtKB-KW"/>
</dbReference>